<sequence length="63" mass="6487">MSISFLSCPKLIPELFLGLASIVFHVNRALGLVRLRSAMPAGFVSAGAAAAVANAFTVKAKAL</sequence>
<comment type="caution">
    <text evidence="1">The sequence shown here is derived from an EMBL/GenBank/DDBJ whole genome shotgun (WGS) entry which is preliminary data.</text>
</comment>
<accession>A0A9D2B0N5</accession>
<reference evidence="1" key="2">
    <citation type="submission" date="2021-04" db="EMBL/GenBank/DDBJ databases">
        <authorList>
            <person name="Gilroy R."/>
        </authorList>
    </citation>
    <scope>NUCLEOTIDE SEQUENCE</scope>
    <source>
        <strain evidence="1">USASDec5-558</strain>
    </source>
</reference>
<dbReference type="Proteomes" id="UP000886829">
    <property type="component" value="Unassembled WGS sequence"/>
</dbReference>
<proteinExistence type="predicted"/>
<protein>
    <submittedName>
        <fullName evidence="1">Uncharacterized protein</fullName>
    </submittedName>
</protein>
<reference evidence="1" key="1">
    <citation type="journal article" date="2021" name="PeerJ">
        <title>Extensive microbial diversity within the chicken gut microbiome revealed by metagenomics and culture.</title>
        <authorList>
            <person name="Gilroy R."/>
            <person name="Ravi A."/>
            <person name="Getino M."/>
            <person name="Pursley I."/>
            <person name="Horton D.L."/>
            <person name="Alikhan N.F."/>
            <person name="Baker D."/>
            <person name="Gharbi K."/>
            <person name="Hall N."/>
            <person name="Watson M."/>
            <person name="Adriaenssens E.M."/>
            <person name="Foster-Nyarko E."/>
            <person name="Jarju S."/>
            <person name="Secka A."/>
            <person name="Antonio M."/>
            <person name="Oren A."/>
            <person name="Chaudhuri R.R."/>
            <person name="La Ragione R."/>
            <person name="Hildebrand F."/>
            <person name="Pallen M.J."/>
        </authorList>
    </citation>
    <scope>NUCLEOTIDE SEQUENCE</scope>
    <source>
        <strain evidence="1">USASDec5-558</strain>
    </source>
</reference>
<dbReference type="AlphaFoldDB" id="A0A9D2B0N5"/>
<evidence type="ECO:0000313" key="1">
    <source>
        <dbReference type="EMBL" id="HIX56830.1"/>
    </source>
</evidence>
<organism evidence="1 2">
    <name type="scientific">Candidatus Anaerobiospirillum pullistercoris</name>
    <dbReference type="NCBI Taxonomy" id="2838452"/>
    <lineage>
        <taxon>Bacteria</taxon>
        <taxon>Pseudomonadati</taxon>
        <taxon>Pseudomonadota</taxon>
        <taxon>Gammaproteobacteria</taxon>
        <taxon>Aeromonadales</taxon>
        <taxon>Succinivibrionaceae</taxon>
        <taxon>Anaerobiospirillum</taxon>
    </lineage>
</organism>
<dbReference type="EMBL" id="DXEV01000095">
    <property type="protein sequence ID" value="HIX56830.1"/>
    <property type="molecule type" value="Genomic_DNA"/>
</dbReference>
<evidence type="ECO:0000313" key="2">
    <source>
        <dbReference type="Proteomes" id="UP000886829"/>
    </source>
</evidence>
<gene>
    <name evidence="1" type="ORF">H9850_05090</name>
</gene>
<name>A0A9D2B0N5_9GAMM</name>